<proteinExistence type="predicted"/>
<evidence type="ECO:0000259" key="1">
    <source>
        <dbReference type="Pfam" id="PF24832"/>
    </source>
</evidence>
<organism evidence="2 3">
    <name type="scientific">Paenibacillus phyllosphaerae</name>
    <dbReference type="NCBI Taxonomy" id="274593"/>
    <lineage>
        <taxon>Bacteria</taxon>
        <taxon>Bacillati</taxon>
        <taxon>Bacillota</taxon>
        <taxon>Bacilli</taxon>
        <taxon>Bacillales</taxon>
        <taxon>Paenibacillaceae</taxon>
        <taxon>Paenibacillus</taxon>
    </lineage>
</organism>
<dbReference type="RefSeq" id="WP_183602485.1">
    <property type="nucleotide sequence ID" value="NZ_JACHXK010000012.1"/>
</dbReference>
<keyword evidence="3" id="KW-1185">Reference proteome</keyword>
<dbReference type="EMBL" id="JACHXK010000012">
    <property type="protein sequence ID" value="MBB3112355.1"/>
    <property type="molecule type" value="Genomic_DNA"/>
</dbReference>
<evidence type="ECO:0000313" key="2">
    <source>
        <dbReference type="EMBL" id="MBB3112355.1"/>
    </source>
</evidence>
<feature type="domain" description="DUF7716" evidence="1">
    <location>
        <begin position="4"/>
        <end position="104"/>
    </location>
</feature>
<reference evidence="2 3" key="1">
    <citation type="submission" date="2020-08" db="EMBL/GenBank/DDBJ databases">
        <title>Genomic Encyclopedia of Type Strains, Phase III (KMG-III): the genomes of soil and plant-associated and newly described type strains.</title>
        <authorList>
            <person name="Whitman W."/>
        </authorList>
    </citation>
    <scope>NUCLEOTIDE SEQUENCE [LARGE SCALE GENOMIC DNA]</scope>
    <source>
        <strain evidence="2 3">CECT 5862</strain>
    </source>
</reference>
<comment type="caution">
    <text evidence="2">The sequence shown here is derived from an EMBL/GenBank/DDBJ whole genome shotgun (WGS) entry which is preliminary data.</text>
</comment>
<gene>
    <name evidence="2" type="ORF">FHS18_004456</name>
</gene>
<name>A0A7W5B0V6_9BACL</name>
<dbReference type="AlphaFoldDB" id="A0A7W5B0V6"/>
<protein>
    <recommendedName>
        <fullName evidence="1">DUF7716 domain-containing protein</fullName>
    </recommendedName>
</protein>
<dbReference type="Pfam" id="PF24832">
    <property type="entry name" value="DUF7716"/>
    <property type="match status" value="1"/>
</dbReference>
<evidence type="ECO:0000313" key="3">
    <source>
        <dbReference type="Proteomes" id="UP000570361"/>
    </source>
</evidence>
<dbReference type="InterPro" id="IPR056133">
    <property type="entry name" value="DUF7716"/>
</dbReference>
<dbReference type="Proteomes" id="UP000570361">
    <property type="component" value="Unassembled WGS sequence"/>
</dbReference>
<accession>A0A7W5B0V6</accession>
<sequence length="105" mass="12024">MSKLITLKDVLGDPHNYSWADSLFLPENEDWNLDSPSAILNLDDLEYDEEAPQFAIENGLIHVLNISDIQDVVSNAAQQRADCNLNDLFNAFIFYYRHDAFISFV</sequence>